<name>A0ABY4W4H4_9PROT</name>
<dbReference type="InterPro" id="IPR036380">
    <property type="entry name" value="Isochorismatase-like_sf"/>
</dbReference>
<dbReference type="InterPro" id="IPR000868">
    <property type="entry name" value="Isochorismatase-like_dom"/>
</dbReference>
<evidence type="ECO:0000313" key="3">
    <source>
        <dbReference type="EMBL" id="USG61724.1"/>
    </source>
</evidence>
<dbReference type="Gene3D" id="3.40.50.850">
    <property type="entry name" value="Isochorismatase-like"/>
    <property type="match status" value="1"/>
</dbReference>
<reference evidence="3" key="1">
    <citation type="submission" date="2022-06" db="EMBL/GenBank/DDBJ databases">
        <title>Sneathiella actinostolidae sp. nov., isolated from a sea anemonein the Western Pacific Ocean.</title>
        <authorList>
            <person name="Wei M.J."/>
        </authorList>
    </citation>
    <scope>NUCLEOTIDE SEQUENCE</scope>
    <source>
        <strain evidence="3">PHK-P5</strain>
    </source>
</reference>
<sequence length="199" mass="20540">MPDPKTLLSLSGANTTPCALSDAALIIIDCQQEYVDGMLPLPGVQRALSAVSGILSRARNLGSPVIHVAHKGAAGGAFDRAAANGQIVPQASPDREEIVIEKPLPNAFAGTTLADELARIGRKELIICGFMTHMCVSSTARAALDLGYRNTIIGEACATRDLPMVGGGVLDAVTLHQASLTALADRFAVIAGSQGDVPD</sequence>
<proteinExistence type="predicted"/>
<dbReference type="Pfam" id="PF00857">
    <property type="entry name" value="Isochorismatase"/>
    <property type="match status" value="1"/>
</dbReference>
<dbReference type="Proteomes" id="UP001056291">
    <property type="component" value="Chromosome"/>
</dbReference>
<dbReference type="InterPro" id="IPR050272">
    <property type="entry name" value="Isochorismatase-like_hydrls"/>
</dbReference>
<dbReference type="SUPFAM" id="SSF52499">
    <property type="entry name" value="Isochorismatase-like hydrolases"/>
    <property type="match status" value="1"/>
</dbReference>
<dbReference type="EMBL" id="CP098747">
    <property type="protein sequence ID" value="USG61724.1"/>
    <property type="molecule type" value="Genomic_DNA"/>
</dbReference>
<evidence type="ECO:0000313" key="4">
    <source>
        <dbReference type="Proteomes" id="UP001056291"/>
    </source>
</evidence>
<keyword evidence="4" id="KW-1185">Reference proteome</keyword>
<gene>
    <name evidence="3" type="ORF">NBZ79_01890</name>
</gene>
<keyword evidence="1 3" id="KW-0378">Hydrolase</keyword>
<accession>A0ABY4W4H4</accession>
<dbReference type="CDD" id="cd01014">
    <property type="entry name" value="nicotinamidase_related"/>
    <property type="match status" value="1"/>
</dbReference>
<dbReference type="GO" id="GO:0016787">
    <property type="term" value="F:hydrolase activity"/>
    <property type="evidence" value="ECO:0007669"/>
    <property type="project" value="UniProtKB-KW"/>
</dbReference>
<feature type="domain" description="Isochorismatase-like" evidence="2">
    <location>
        <begin position="23"/>
        <end position="193"/>
    </location>
</feature>
<dbReference type="PANTHER" id="PTHR43540:SF15">
    <property type="entry name" value="BLR5631 PROTEIN"/>
    <property type="match status" value="1"/>
</dbReference>
<evidence type="ECO:0000259" key="2">
    <source>
        <dbReference type="Pfam" id="PF00857"/>
    </source>
</evidence>
<dbReference type="PANTHER" id="PTHR43540">
    <property type="entry name" value="PEROXYUREIDOACRYLATE/UREIDOACRYLATE AMIDOHYDROLASE-RELATED"/>
    <property type="match status" value="1"/>
</dbReference>
<evidence type="ECO:0000256" key="1">
    <source>
        <dbReference type="ARBA" id="ARBA00022801"/>
    </source>
</evidence>
<protein>
    <submittedName>
        <fullName evidence="3">Cysteine hydrolase</fullName>
    </submittedName>
</protein>
<organism evidence="3 4">
    <name type="scientific">Sneathiella marina</name>
    <dbReference type="NCBI Taxonomy" id="2950108"/>
    <lineage>
        <taxon>Bacteria</taxon>
        <taxon>Pseudomonadati</taxon>
        <taxon>Pseudomonadota</taxon>
        <taxon>Alphaproteobacteria</taxon>
        <taxon>Sneathiellales</taxon>
        <taxon>Sneathiellaceae</taxon>
        <taxon>Sneathiella</taxon>
    </lineage>
</organism>
<dbReference type="RefSeq" id="WP_251934914.1">
    <property type="nucleotide sequence ID" value="NZ_CP098747.1"/>
</dbReference>